<accession>A0A502FIV9</accession>
<keyword evidence="1" id="KW-1133">Transmembrane helix</keyword>
<keyword evidence="3" id="KW-1185">Reference proteome</keyword>
<dbReference type="EMBL" id="RCZC01000007">
    <property type="protein sequence ID" value="TPG49351.1"/>
    <property type="molecule type" value="Genomic_DNA"/>
</dbReference>
<sequence>MTTRAMLLREAAISAAINAVLSIVFFILVFGTSVAPGLAALGQDFLPQAFMVSLMGSLVPALLMRRQLGGAIVPVVLRAIAFALLGAAIAGGAAYWLCALHGAATLPIAPALTVKALFGAVLGAIVAPLAVWPVIASARRA</sequence>
<feature type="transmembrane region" description="Helical" evidence="1">
    <location>
        <begin position="45"/>
        <end position="63"/>
    </location>
</feature>
<dbReference type="Proteomes" id="UP000319931">
    <property type="component" value="Unassembled WGS sequence"/>
</dbReference>
<evidence type="ECO:0000313" key="3">
    <source>
        <dbReference type="Proteomes" id="UP000319931"/>
    </source>
</evidence>
<evidence type="ECO:0000313" key="2">
    <source>
        <dbReference type="EMBL" id="TPG49351.1"/>
    </source>
</evidence>
<feature type="transmembrane region" description="Helical" evidence="1">
    <location>
        <begin position="12"/>
        <end position="39"/>
    </location>
</feature>
<protein>
    <submittedName>
        <fullName evidence="2">Uncharacterized protein</fullName>
    </submittedName>
</protein>
<organism evidence="2 3">
    <name type="scientific">Sphingomonas glacialis</name>
    <dbReference type="NCBI Taxonomy" id="658225"/>
    <lineage>
        <taxon>Bacteria</taxon>
        <taxon>Pseudomonadati</taxon>
        <taxon>Pseudomonadota</taxon>
        <taxon>Alphaproteobacteria</taxon>
        <taxon>Sphingomonadales</taxon>
        <taxon>Sphingomonadaceae</taxon>
        <taxon>Sphingomonas</taxon>
    </lineage>
</organism>
<reference evidence="2 3" key="1">
    <citation type="journal article" date="2019" name="Environ. Microbiol.">
        <title>Species interactions and distinct microbial communities in high Arctic permafrost affected cryosols are associated with the CH4 and CO2 gas fluxes.</title>
        <authorList>
            <person name="Altshuler I."/>
            <person name="Hamel J."/>
            <person name="Turney S."/>
            <person name="Magnuson E."/>
            <person name="Levesque R."/>
            <person name="Greer C."/>
            <person name="Whyte L.G."/>
        </authorList>
    </citation>
    <scope>NUCLEOTIDE SEQUENCE [LARGE SCALE GENOMIC DNA]</scope>
    <source>
        <strain evidence="2 3">E6.1</strain>
    </source>
</reference>
<dbReference type="OrthoDB" id="7478824at2"/>
<keyword evidence="1" id="KW-0812">Transmembrane</keyword>
<dbReference type="AlphaFoldDB" id="A0A502FIV9"/>
<feature type="transmembrane region" description="Helical" evidence="1">
    <location>
        <begin position="75"/>
        <end position="96"/>
    </location>
</feature>
<name>A0A502FIV9_9SPHN</name>
<gene>
    <name evidence="2" type="ORF">EAH76_18545</name>
</gene>
<proteinExistence type="predicted"/>
<keyword evidence="1" id="KW-0472">Membrane</keyword>
<feature type="transmembrane region" description="Helical" evidence="1">
    <location>
        <begin position="116"/>
        <end position="135"/>
    </location>
</feature>
<dbReference type="RefSeq" id="WP_140851776.1">
    <property type="nucleotide sequence ID" value="NZ_RCZC01000007.1"/>
</dbReference>
<comment type="caution">
    <text evidence="2">The sequence shown here is derived from an EMBL/GenBank/DDBJ whole genome shotgun (WGS) entry which is preliminary data.</text>
</comment>
<evidence type="ECO:0000256" key="1">
    <source>
        <dbReference type="SAM" id="Phobius"/>
    </source>
</evidence>